<dbReference type="InterPro" id="IPR013087">
    <property type="entry name" value="Znf_C2H2_type"/>
</dbReference>
<dbReference type="SUPFAM" id="SSF57667">
    <property type="entry name" value="beta-beta-alpha zinc fingers"/>
    <property type="match status" value="2"/>
</dbReference>
<evidence type="ECO:0000256" key="3">
    <source>
        <dbReference type="ARBA" id="ARBA00022737"/>
    </source>
</evidence>
<dbReference type="SMART" id="SM00355">
    <property type="entry name" value="ZnF_C2H2"/>
    <property type="match status" value="4"/>
</dbReference>
<dbReference type="Pfam" id="PF00096">
    <property type="entry name" value="zf-C2H2"/>
    <property type="match status" value="2"/>
</dbReference>
<name>A0ABQ8L3S3_LABRO</name>
<organism evidence="9 10">
    <name type="scientific">Labeo rohita</name>
    <name type="common">Indian major carp</name>
    <name type="synonym">Cyprinus rohita</name>
    <dbReference type="NCBI Taxonomy" id="84645"/>
    <lineage>
        <taxon>Eukaryota</taxon>
        <taxon>Metazoa</taxon>
        <taxon>Chordata</taxon>
        <taxon>Craniata</taxon>
        <taxon>Vertebrata</taxon>
        <taxon>Euteleostomi</taxon>
        <taxon>Actinopterygii</taxon>
        <taxon>Neopterygii</taxon>
        <taxon>Teleostei</taxon>
        <taxon>Ostariophysi</taxon>
        <taxon>Cypriniformes</taxon>
        <taxon>Cyprinidae</taxon>
        <taxon>Labeoninae</taxon>
        <taxon>Labeonini</taxon>
        <taxon>Labeo</taxon>
    </lineage>
</organism>
<comment type="caution">
    <text evidence="9">The sequence shown here is derived from an EMBL/GenBank/DDBJ whole genome shotgun (WGS) entry which is preliminary data.</text>
</comment>
<dbReference type="EMBL" id="JACTAM010002274">
    <property type="protein sequence ID" value="KAI2645368.1"/>
    <property type="molecule type" value="Genomic_DNA"/>
</dbReference>
<dbReference type="PANTHER" id="PTHR24406">
    <property type="entry name" value="TRANSCRIPTIONAL REPRESSOR CTCFL-RELATED"/>
    <property type="match status" value="1"/>
</dbReference>
<feature type="domain" description="C2H2-type" evidence="8">
    <location>
        <begin position="132"/>
        <end position="159"/>
    </location>
</feature>
<keyword evidence="10" id="KW-1185">Reference proteome</keyword>
<feature type="domain" description="C2H2-type" evidence="8">
    <location>
        <begin position="76"/>
        <end position="103"/>
    </location>
</feature>
<comment type="subcellular location">
    <subcellularLocation>
        <location evidence="1">Nucleus</location>
    </subcellularLocation>
</comment>
<keyword evidence="6" id="KW-0539">Nucleus</keyword>
<keyword evidence="4 7" id="KW-0863">Zinc-finger</keyword>
<reference evidence="9 10" key="1">
    <citation type="submission" date="2022-01" db="EMBL/GenBank/DDBJ databases">
        <title>A high-quality chromosome-level genome assembly of rohu carp, Labeo rohita.</title>
        <authorList>
            <person name="Arick M.A. II"/>
            <person name="Hsu C.-Y."/>
            <person name="Magbanua Z."/>
            <person name="Pechanova O."/>
            <person name="Grover C."/>
            <person name="Miller E."/>
            <person name="Thrash A."/>
            <person name="Ezzel L."/>
            <person name="Alam S."/>
            <person name="Benzie J."/>
            <person name="Hamilton M."/>
            <person name="Karsi A."/>
            <person name="Lawrence M.L."/>
            <person name="Peterson D.G."/>
        </authorList>
    </citation>
    <scope>NUCLEOTIDE SEQUENCE [LARGE SCALE GENOMIC DNA]</scope>
    <source>
        <strain evidence="10">BAU-BD-2019</strain>
        <tissue evidence="9">Blood</tissue>
    </source>
</reference>
<keyword evidence="3" id="KW-0677">Repeat</keyword>
<evidence type="ECO:0000256" key="6">
    <source>
        <dbReference type="ARBA" id="ARBA00023242"/>
    </source>
</evidence>
<evidence type="ECO:0000256" key="4">
    <source>
        <dbReference type="ARBA" id="ARBA00022771"/>
    </source>
</evidence>
<dbReference type="InterPro" id="IPR050888">
    <property type="entry name" value="ZnF_C2H2-type_TF"/>
</dbReference>
<dbReference type="Proteomes" id="UP000830375">
    <property type="component" value="Unassembled WGS sequence"/>
</dbReference>
<accession>A0ABQ8L3S3</accession>
<dbReference type="Gene3D" id="3.30.160.60">
    <property type="entry name" value="Classic Zinc Finger"/>
    <property type="match status" value="5"/>
</dbReference>
<evidence type="ECO:0000259" key="8">
    <source>
        <dbReference type="PROSITE" id="PS50157"/>
    </source>
</evidence>
<feature type="domain" description="C2H2-type" evidence="8">
    <location>
        <begin position="160"/>
        <end position="187"/>
    </location>
</feature>
<dbReference type="PROSITE" id="PS50157">
    <property type="entry name" value="ZINC_FINGER_C2H2_2"/>
    <property type="match status" value="4"/>
</dbReference>
<evidence type="ECO:0000256" key="2">
    <source>
        <dbReference type="ARBA" id="ARBA00022723"/>
    </source>
</evidence>
<dbReference type="InterPro" id="IPR036236">
    <property type="entry name" value="Znf_C2H2_sf"/>
</dbReference>
<feature type="domain" description="C2H2-type" evidence="8">
    <location>
        <begin position="104"/>
        <end position="131"/>
    </location>
</feature>
<evidence type="ECO:0000313" key="10">
    <source>
        <dbReference type="Proteomes" id="UP000830375"/>
    </source>
</evidence>
<proteinExistence type="predicted"/>
<evidence type="ECO:0000256" key="7">
    <source>
        <dbReference type="PROSITE-ProRule" id="PRU00042"/>
    </source>
</evidence>
<gene>
    <name evidence="9" type="ORF">H4Q32_028885</name>
</gene>
<keyword evidence="5" id="KW-0862">Zinc</keyword>
<sequence length="233" mass="26564">MTPIKEESEDMTIAEAFKHEDTEEQTDLMALKEESKDLNGIEEKDLIEKRDFMTGEKSFSCSQAENPQKTGTRSYFTCPQCKKTFNKKGNLNVHMRIHTGEKPFNCKQCGKSFPRKENLKTHMRIHTGEKPFTCNQCGKSFTHKGTLYTHMTVHTGENPYTCKLCGKTLNRKGNLQTHMRMHTGEKPFTCDQCGKCFTLKKLSTSAASNTSDVAQRTLAMLDVYRGVKSRCHE</sequence>
<evidence type="ECO:0000256" key="5">
    <source>
        <dbReference type="ARBA" id="ARBA00022833"/>
    </source>
</evidence>
<evidence type="ECO:0000256" key="1">
    <source>
        <dbReference type="ARBA" id="ARBA00004123"/>
    </source>
</evidence>
<dbReference type="Pfam" id="PF13465">
    <property type="entry name" value="zf-H2C2_2"/>
    <property type="match status" value="1"/>
</dbReference>
<keyword evidence="2" id="KW-0479">Metal-binding</keyword>
<dbReference type="PROSITE" id="PS00028">
    <property type="entry name" value="ZINC_FINGER_C2H2_1"/>
    <property type="match status" value="4"/>
</dbReference>
<evidence type="ECO:0000313" key="9">
    <source>
        <dbReference type="EMBL" id="KAI2645368.1"/>
    </source>
</evidence>
<protein>
    <recommendedName>
        <fullName evidence="8">C2H2-type domain-containing protein</fullName>
    </recommendedName>
</protein>